<dbReference type="InterPro" id="IPR045747">
    <property type="entry name" value="CRISPR-assoc_prot_Cas6_N_sf"/>
</dbReference>
<gene>
    <name evidence="8" type="ORF">H0A61_00654</name>
</gene>
<sequence>MRLICNFDFEGELVLPANYNQILQGFIYNNLTNEVLRTFIHEIGFKKGKRKYKMFTFSRLLGRFQYIRADKTIKFHPPIQLHISSLIDDLVNDITTTFFKSNDLFLKDKQINLVSVNVKSPDFKSRQVKIDMLSPIVVYSTLTVNGQKKTIYYSPLDPLFSRHVKDNALRKYSALYGKIPDDEEFEIYYTENTEPKPIITTYHNTIVKGSLGSFILKGNPELIKFTYFTGLGSKNSQGFGCFEIRN</sequence>
<dbReference type="PIRSF" id="PIRSF005054">
    <property type="entry name" value="PF1131"/>
    <property type="match status" value="1"/>
</dbReference>
<dbReference type="Gene3D" id="3.30.70.1900">
    <property type="match status" value="1"/>
</dbReference>
<evidence type="ECO:0000313" key="8">
    <source>
        <dbReference type="EMBL" id="QSQ08332.1"/>
    </source>
</evidence>
<evidence type="ECO:0000256" key="2">
    <source>
        <dbReference type="ARBA" id="ARBA00022884"/>
    </source>
</evidence>
<evidence type="ECO:0000256" key="6">
    <source>
        <dbReference type="PIRSR" id="PIRSR005054-50"/>
    </source>
</evidence>
<dbReference type="EMBL" id="CP059066">
    <property type="protein sequence ID" value="QSQ08332.1"/>
    <property type="molecule type" value="Genomic_DNA"/>
</dbReference>
<dbReference type="KEGG" id="kme:H0A61_00654"/>
<evidence type="ECO:0000313" key="9">
    <source>
        <dbReference type="Proteomes" id="UP000662904"/>
    </source>
</evidence>
<dbReference type="GO" id="GO:0051607">
    <property type="term" value="P:defense response to virus"/>
    <property type="evidence" value="ECO:0007669"/>
    <property type="project" value="UniProtKB-KW"/>
</dbReference>
<dbReference type="GO" id="GO:0003723">
    <property type="term" value="F:RNA binding"/>
    <property type="evidence" value="ECO:0007669"/>
    <property type="project" value="UniProtKB-KW"/>
</dbReference>
<dbReference type="InterPro" id="IPR049435">
    <property type="entry name" value="Cas_Cas6_C"/>
</dbReference>
<dbReference type="Gene3D" id="3.30.70.1890">
    <property type="match status" value="1"/>
</dbReference>
<feature type="domain" description="CRISPR associated protein Cas6 C-terminal" evidence="7">
    <location>
        <begin position="119"/>
        <end position="244"/>
    </location>
</feature>
<dbReference type="InterPro" id="IPR010156">
    <property type="entry name" value="CRISPR-assoc_prot_Cas6"/>
</dbReference>
<comment type="function">
    <text evidence="4">CRISPR (clustered regularly interspaced short palindromic repeat), is an adaptive immune system that provides protection against mobile genetic elements (viruses, transposable elements and conjugative plasmids). CRISPR clusters contain sequences complementary to antecedent mobile elements and target invading nucleic acids. CRISPR clusters are transcribed and processed into CRISPR RNA (crRNA).</text>
</comment>
<organism evidence="8 9">
    <name type="scientific">Koleobacter methoxysyntrophicus</name>
    <dbReference type="NCBI Taxonomy" id="2751313"/>
    <lineage>
        <taxon>Bacteria</taxon>
        <taxon>Bacillati</taxon>
        <taxon>Bacillota</taxon>
        <taxon>Clostridia</taxon>
        <taxon>Koleobacterales</taxon>
        <taxon>Koleobacteraceae</taxon>
        <taxon>Koleobacter</taxon>
    </lineage>
</organism>
<dbReference type="AlphaFoldDB" id="A0A8A0RKD1"/>
<dbReference type="PANTHER" id="PTHR36984:SF1">
    <property type="entry name" value="CRISPR-ASSOCIATED ENDORIBONUCLEASE CAS6 1"/>
    <property type="match status" value="1"/>
</dbReference>
<evidence type="ECO:0000256" key="3">
    <source>
        <dbReference type="ARBA" id="ARBA00023118"/>
    </source>
</evidence>
<proteinExistence type="inferred from homology"/>
<accession>A0A8A0RKD1</accession>
<dbReference type="RefSeq" id="WP_206708550.1">
    <property type="nucleotide sequence ID" value="NZ_CP059066.1"/>
</dbReference>
<dbReference type="Pfam" id="PF01881">
    <property type="entry name" value="Cas_Cas6_C"/>
    <property type="match status" value="1"/>
</dbReference>
<dbReference type="Proteomes" id="UP000662904">
    <property type="component" value="Chromosome"/>
</dbReference>
<evidence type="ECO:0000256" key="5">
    <source>
        <dbReference type="PIRSR" id="PIRSR005054-1"/>
    </source>
</evidence>
<dbReference type="NCBIfam" id="TIGR01877">
    <property type="entry name" value="cas_cas6"/>
    <property type="match status" value="1"/>
</dbReference>
<keyword evidence="9" id="KW-1185">Reference proteome</keyword>
<comment type="similarity">
    <text evidence="1 4">Belongs to the CRISPR-associated protein Cas6/Cse3/CasE family.</text>
</comment>
<protein>
    <recommendedName>
        <fullName evidence="4">CRISPR-associated endoribonuclease</fullName>
    </recommendedName>
</protein>
<dbReference type="GO" id="GO:0016788">
    <property type="term" value="F:hydrolase activity, acting on ester bonds"/>
    <property type="evidence" value="ECO:0007669"/>
    <property type="project" value="InterPro"/>
</dbReference>
<dbReference type="CDD" id="cd21140">
    <property type="entry name" value="Cas6_I-like"/>
    <property type="match status" value="1"/>
</dbReference>
<feature type="site" description="Transition state stabilizer" evidence="5">
    <location>
        <position position="53"/>
    </location>
</feature>
<evidence type="ECO:0000256" key="4">
    <source>
        <dbReference type="PIRNR" id="PIRNR005054"/>
    </source>
</evidence>
<evidence type="ECO:0000259" key="7">
    <source>
        <dbReference type="Pfam" id="PF01881"/>
    </source>
</evidence>
<reference evidence="8" key="1">
    <citation type="submission" date="2020-07" db="EMBL/GenBank/DDBJ databases">
        <title>Koleobacter methoxysyntrophicus gen. nov., sp. nov., a novel anaerobic bacterium isolated from deep subsurface oil field and proposal of Koleobacterales ord. nov. in the phylum Firmicutes.</title>
        <authorList>
            <person name="Sakamoto S."/>
            <person name="Tamaki H."/>
        </authorList>
    </citation>
    <scope>NUCLEOTIDE SEQUENCE</scope>
    <source>
        <strain evidence="8">NRmbB1</strain>
    </source>
</reference>
<name>A0A8A0RKD1_9FIRM</name>
<dbReference type="PANTHER" id="PTHR36984">
    <property type="entry name" value="CRISPR-ASSOCIATED ENDORIBONUCLEASE CAS6 1"/>
    <property type="match status" value="1"/>
</dbReference>
<keyword evidence="2" id="KW-0694">RNA-binding</keyword>
<feature type="active site" description="Proton acceptor" evidence="6">
    <location>
        <position position="28"/>
    </location>
</feature>
<feature type="active site" description="Proton donor" evidence="6">
    <location>
        <position position="41"/>
    </location>
</feature>
<evidence type="ECO:0000256" key="1">
    <source>
        <dbReference type="ARBA" id="ARBA00005937"/>
    </source>
</evidence>
<keyword evidence="3" id="KW-0051">Antiviral defense</keyword>